<sequence length="258" mass="30278">MEFLLIQYNYFHRFFFLSSLKNDLVRWFEQRAQKTQTCYIIYTKSPYKMPFTNFDLINCSRIEEQLKILLKENFLNEIQPQLNPTQELQFSQQLTFSTTYKFKSCSVTQNGKVIENNTGGWYCCMCDQIIPKNNLIQFAFKIIKLGSGIMIGIGFRDIVQSIGYFNCFSIGRGTYNIHNSGYCQNHDQQDKDSKQIAFQFSTNDIIIVEVDIEKKYVKWIKQSTNESFTLAIHTSKELYPCVHIINKSKVEISNQVIK</sequence>
<evidence type="ECO:0000313" key="2">
    <source>
        <dbReference type="Proteomes" id="UP000692954"/>
    </source>
</evidence>
<accession>A0A8S1M8B3</accession>
<gene>
    <name evidence="1" type="ORF">PSON_ATCC_30995.1.T0330026</name>
</gene>
<protein>
    <submittedName>
        <fullName evidence="1">Uncharacterized protein</fullName>
    </submittedName>
</protein>
<name>A0A8S1M8B3_9CILI</name>
<dbReference type="AlphaFoldDB" id="A0A8S1M8B3"/>
<comment type="caution">
    <text evidence="1">The sequence shown here is derived from an EMBL/GenBank/DDBJ whole genome shotgun (WGS) entry which is preliminary data.</text>
</comment>
<organism evidence="1 2">
    <name type="scientific">Paramecium sonneborni</name>
    <dbReference type="NCBI Taxonomy" id="65129"/>
    <lineage>
        <taxon>Eukaryota</taxon>
        <taxon>Sar</taxon>
        <taxon>Alveolata</taxon>
        <taxon>Ciliophora</taxon>
        <taxon>Intramacronucleata</taxon>
        <taxon>Oligohymenophorea</taxon>
        <taxon>Peniculida</taxon>
        <taxon>Parameciidae</taxon>
        <taxon>Paramecium</taxon>
    </lineage>
</organism>
<keyword evidence="2" id="KW-1185">Reference proteome</keyword>
<proteinExistence type="predicted"/>
<dbReference type="Proteomes" id="UP000692954">
    <property type="component" value="Unassembled WGS sequence"/>
</dbReference>
<dbReference type="OrthoDB" id="293917at2759"/>
<reference evidence="1" key="1">
    <citation type="submission" date="2021-01" db="EMBL/GenBank/DDBJ databases">
        <authorList>
            <consortium name="Genoscope - CEA"/>
            <person name="William W."/>
        </authorList>
    </citation>
    <scope>NUCLEOTIDE SEQUENCE</scope>
</reference>
<evidence type="ECO:0000313" key="1">
    <source>
        <dbReference type="EMBL" id="CAD8075042.1"/>
    </source>
</evidence>
<dbReference type="EMBL" id="CAJJDN010000033">
    <property type="protein sequence ID" value="CAD8075042.1"/>
    <property type="molecule type" value="Genomic_DNA"/>
</dbReference>